<reference evidence="4 5" key="1">
    <citation type="submission" date="2018-11" db="EMBL/GenBank/DDBJ databases">
        <title>Sequencing the genomes of 1000 actinobacteria strains.</title>
        <authorList>
            <person name="Klenk H.-P."/>
        </authorList>
    </citation>
    <scope>NUCLEOTIDE SEQUENCE [LARGE SCALE GENOMIC DNA]</scope>
    <source>
        <strain evidence="4 5">DSM 14418</strain>
    </source>
</reference>
<keyword evidence="1 4" id="KW-0808">Transferase</keyword>
<keyword evidence="5" id="KW-1185">Reference proteome</keyword>
<dbReference type="InterPro" id="IPR037143">
    <property type="entry name" value="4-PPantetheinyl_Trfase_dom_sf"/>
</dbReference>
<gene>
    <name evidence="4" type="ORF">EDD32_1711</name>
</gene>
<dbReference type="Proteomes" id="UP000280726">
    <property type="component" value="Unassembled WGS sequence"/>
</dbReference>
<evidence type="ECO:0000313" key="5">
    <source>
        <dbReference type="Proteomes" id="UP000280726"/>
    </source>
</evidence>
<dbReference type="EMBL" id="RKRA01000001">
    <property type="protein sequence ID" value="RPF27240.1"/>
    <property type="molecule type" value="Genomic_DNA"/>
</dbReference>
<evidence type="ECO:0000313" key="4">
    <source>
        <dbReference type="EMBL" id="RPF27240.1"/>
    </source>
</evidence>
<dbReference type="Gene3D" id="3.90.470.20">
    <property type="entry name" value="4'-phosphopantetheinyl transferase domain"/>
    <property type="match status" value="1"/>
</dbReference>
<proteinExistence type="predicted"/>
<evidence type="ECO:0000256" key="2">
    <source>
        <dbReference type="SAM" id="MobiDB-lite"/>
    </source>
</evidence>
<protein>
    <submittedName>
        <fullName evidence="4">4'-phosphopantetheinyl transferase</fullName>
    </submittedName>
</protein>
<dbReference type="GO" id="GO:0008897">
    <property type="term" value="F:holo-[acyl-carrier-protein] synthase activity"/>
    <property type="evidence" value="ECO:0007669"/>
    <property type="project" value="InterPro"/>
</dbReference>
<comment type="caution">
    <text evidence="4">The sequence shown here is derived from an EMBL/GenBank/DDBJ whole genome shotgun (WGS) entry which is preliminary data.</text>
</comment>
<accession>A0A3N4Z7R2</accession>
<evidence type="ECO:0000259" key="3">
    <source>
        <dbReference type="Pfam" id="PF01648"/>
    </source>
</evidence>
<sequence length="256" mass="26739">MGVAVVDVWFVAAGVGEQWLTQRSTVDARGLPAELDAVEERRARRLRPDRRAAFVVARVMLRRVLGERLGLAPEAVPLVARCELCGEAHGQVHIEGVERLWVSVTRSSGVLAVALTDAGPVGIDVQSVASVDAAPVVDVALSPGERLQVEGLAPAERPDAVAAAWVRKEAALKALGTGLRRSPSDLEMMPLVGGAAVRGVPDLQVADLGVGPGIVGAVAVLLGGVGTGGPGTDERPRVEVRPHEGEILLDAEQRDQ</sequence>
<evidence type="ECO:0000256" key="1">
    <source>
        <dbReference type="ARBA" id="ARBA00022679"/>
    </source>
</evidence>
<feature type="domain" description="4'-phosphopantetheinyl transferase" evidence="3">
    <location>
        <begin position="120"/>
        <end position="190"/>
    </location>
</feature>
<dbReference type="SUPFAM" id="SSF56214">
    <property type="entry name" value="4'-phosphopantetheinyl transferase"/>
    <property type="match status" value="2"/>
</dbReference>
<dbReference type="AlphaFoldDB" id="A0A3N4Z7R2"/>
<name>A0A3N4Z7R2_9MICO</name>
<dbReference type="InterPro" id="IPR008278">
    <property type="entry name" value="4-PPantetheinyl_Trfase_dom"/>
</dbReference>
<dbReference type="GO" id="GO:0000287">
    <property type="term" value="F:magnesium ion binding"/>
    <property type="evidence" value="ECO:0007669"/>
    <property type="project" value="InterPro"/>
</dbReference>
<dbReference type="Pfam" id="PF01648">
    <property type="entry name" value="ACPS"/>
    <property type="match status" value="1"/>
</dbReference>
<organism evidence="4 5">
    <name type="scientific">Georgenia muralis</name>
    <dbReference type="NCBI Taxonomy" id="154117"/>
    <lineage>
        <taxon>Bacteria</taxon>
        <taxon>Bacillati</taxon>
        <taxon>Actinomycetota</taxon>
        <taxon>Actinomycetes</taxon>
        <taxon>Micrococcales</taxon>
        <taxon>Bogoriellaceae</taxon>
        <taxon>Georgenia</taxon>
    </lineage>
</organism>
<feature type="compositionally biased region" description="Basic and acidic residues" evidence="2">
    <location>
        <begin position="232"/>
        <end position="256"/>
    </location>
</feature>
<feature type="region of interest" description="Disordered" evidence="2">
    <location>
        <begin position="226"/>
        <end position="256"/>
    </location>
</feature>